<evidence type="ECO:0000256" key="2">
    <source>
        <dbReference type="ARBA" id="ARBA00004496"/>
    </source>
</evidence>
<evidence type="ECO:0000256" key="8">
    <source>
        <dbReference type="ARBA" id="ARBA00022679"/>
    </source>
</evidence>
<organism evidence="12 13">
    <name type="scientific">Myotis davidii</name>
    <name type="common">David's myotis</name>
    <dbReference type="NCBI Taxonomy" id="225400"/>
    <lineage>
        <taxon>Eukaryota</taxon>
        <taxon>Metazoa</taxon>
        <taxon>Chordata</taxon>
        <taxon>Craniata</taxon>
        <taxon>Vertebrata</taxon>
        <taxon>Euteleostomi</taxon>
        <taxon>Mammalia</taxon>
        <taxon>Eutheria</taxon>
        <taxon>Laurasiatheria</taxon>
        <taxon>Chiroptera</taxon>
        <taxon>Yangochiroptera</taxon>
        <taxon>Vespertilionidae</taxon>
        <taxon>Myotis</taxon>
    </lineage>
</organism>
<reference evidence="13" key="1">
    <citation type="journal article" date="2013" name="Science">
        <title>Comparative analysis of bat genomes provides insight into the evolution of flight and immunity.</title>
        <authorList>
            <person name="Zhang G."/>
            <person name="Cowled C."/>
            <person name="Shi Z."/>
            <person name="Huang Z."/>
            <person name="Bishop-Lilly K.A."/>
            <person name="Fang X."/>
            <person name="Wynne J.W."/>
            <person name="Xiong Z."/>
            <person name="Baker M.L."/>
            <person name="Zhao W."/>
            <person name="Tachedjian M."/>
            <person name="Zhu Y."/>
            <person name="Zhou P."/>
            <person name="Jiang X."/>
            <person name="Ng J."/>
            <person name="Yang L."/>
            <person name="Wu L."/>
            <person name="Xiao J."/>
            <person name="Feng Y."/>
            <person name="Chen Y."/>
            <person name="Sun X."/>
            <person name="Zhang Y."/>
            <person name="Marsh G.A."/>
            <person name="Crameri G."/>
            <person name="Broder C.C."/>
            <person name="Frey K.G."/>
            <person name="Wang L.F."/>
            <person name="Wang J."/>
        </authorList>
    </citation>
    <scope>NUCLEOTIDE SEQUENCE [LARGE SCALE GENOMIC DNA]</scope>
</reference>
<evidence type="ECO:0000256" key="11">
    <source>
        <dbReference type="ARBA" id="ARBA00049402"/>
    </source>
</evidence>
<dbReference type="EC" id="2.4.2.8" evidence="4"/>
<evidence type="ECO:0000256" key="6">
    <source>
        <dbReference type="ARBA" id="ARBA00022490"/>
    </source>
</evidence>
<dbReference type="EMBL" id="KB105270">
    <property type="protein sequence ID" value="ELK32484.1"/>
    <property type="molecule type" value="Genomic_DNA"/>
</dbReference>
<keyword evidence="13" id="KW-1185">Reference proteome</keyword>
<dbReference type="PANTHER" id="PTHR43340">
    <property type="entry name" value="HYPOXANTHINE-GUANINE PHOSPHORIBOSYLTRANSFERASE"/>
    <property type="match status" value="1"/>
</dbReference>
<gene>
    <name evidence="12" type="ORF">MDA_GLEAN10009418</name>
</gene>
<dbReference type="GO" id="GO:0005829">
    <property type="term" value="C:cytosol"/>
    <property type="evidence" value="ECO:0007669"/>
    <property type="project" value="TreeGrafter"/>
</dbReference>
<evidence type="ECO:0000256" key="10">
    <source>
        <dbReference type="ARBA" id="ARBA00048811"/>
    </source>
</evidence>
<dbReference type="PANTHER" id="PTHR43340:SF6">
    <property type="entry name" value="HYPOXANTHINE-GUANINE PHOSPHORIBOSYLTRANSFERASE"/>
    <property type="match status" value="1"/>
</dbReference>
<sequence>MATLSPNVVISDEEPGYDLDLFCIPNHYLEDLKKVFIPHGLIMGRTERIARDVMKERGGHHIVALCVFKGRYKFFADLLGCITA</sequence>
<dbReference type="GO" id="GO:0032264">
    <property type="term" value="P:IMP salvage"/>
    <property type="evidence" value="ECO:0007669"/>
    <property type="project" value="TreeGrafter"/>
</dbReference>
<evidence type="ECO:0000256" key="3">
    <source>
        <dbReference type="ARBA" id="ARBA00004669"/>
    </source>
</evidence>
<dbReference type="Proteomes" id="UP000010556">
    <property type="component" value="Unassembled WGS sequence"/>
</dbReference>
<comment type="subcellular location">
    <subcellularLocation>
        <location evidence="2">Cytoplasm</location>
    </subcellularLocation>
</comment>
<dbReference type="GO" id="GO:0004422">
    <property type="term" value="F:hypoxanthine phosphoribosyltransferase activity"/>
    <property type="evidence" value="ECO:0007669"/>
    <property type="project" value="TreeGrafter"/>
</dbReference>
<keyword evidence="6" id="KW-0963">Cytoplasm</keyword>
<comment type="catalytic activity">
    <reaction evidence="10">
        <text>GMP + diphosphate = guanine + 5-phospho-alpha-D-ribose 1-diphosphate</text>
        <dbReference type="Rhea" id="RHEA:25424"/>
        <dbReference type="ChEBI" id="CHEBI:16235"/>
        <dbReference type="ChEBI" id="CHEBI:33019"/>
        <dbReference type="ChEBI" id="CHEBI:58017"/>
        <dbReference type="ChEBI" id="CHEBI:58115"/>
        <dbReference type="EC" id="2.4.2.8"/>
    </reaction>
    <physiologicalReaction direction="right-to-left" evidence="10">
        <dbReference type="Rhea" id="RHEA:25426"/>
    </physiologicalReaction>
</comment>
<evidence type="ECO:0000313" key="13">
    <source>
        <dbReference type="Proteomes" id="UP000010556"/>
    </source>
</evidence>
<keyword evidence="8 12" id="KW-0808">Transferase</keyword>
<evidence type="ECO:0000256" key="5">
    <source>
        <dbReference type="ARBA" id="ARBA00022099"/>
    </source>
</evidence>
<dbReference type="GO" id="GO:0006178">
    <property type="term" value="P:guanine salvage"/>
    <property type="evidence" value="ECO:0007669"/>
    <property type="project" value="TreeGrafter"/>
</dbReference>
<dbReference type="GO" id="GO:0046100">
    <property type="term" value="P:hypoxanthine metabolic process"/>
    <property type="evidence" value="ECO:0007669"/>
    <property type="project" value="TreeGrafter"/>
</dbReference>
<protein>
    <recommendedName>
        <fullName evidence="5">Hypoxanthine-guanine phosphoribosyltransferase</fullName>
        <ecNumber evidence="4">2.4.2.8</ecNumber>
    </recommendedName>
</protein>
<dbReference type="AlphaFoldDB" id="L5M1F9"/>
<evidence type="ECO:0000256" key="1">
    <source>
        <dbReference type="ARBA" id="ARBA00001946"/>
    </source>
</evidence>
<dbReference type="SUPFAM" id="SSF53271">
    <property type="entry name" value="PRTase-like"/>
    <property type="match status" value="1"/>
</dbReference>
<name>L5M1F9_MYODS</name>
<keyword evidence="7 12" id="KW-0328">Glycosyltransferase</keyword>
<evidence type="ECO:0000256" key="7">
    <source>
        <dbReference type="ARBA" id="ARBA00022676"/>
    </source>
</evidence>
<proteinExistence type="predicted"/>
<comment type="catalytic activity">
    <reaction evidence="11">
        <text>IMP + diphosphate = hypoxanthine + 5-phospho-alpha-D-ribose 1-diphosphate</text>
        <dbReference type="Rhea" id="RHEA:17973"/>
        <dbReference type="ChEBI" id="CHEBI:17368"/>
        <dbReference type="ChEBI" id="CHEBI:33019"/>
        <dbReference type="ChEBI" id="CHEBI:58017"/>
        <dbReference type="ChEBI" id="CHEBI:58053"/>
        <dbReference type="EC" id="2.4.2.8"/>
    </reaction>
    <physiologicalReaction direction="right-to-left" evidence="11">
        <dbReference type="Rhea" id="RHEA:17975"/>
    </physiologicalReaction>
</comment>
<evidence type="ECO:0000313" key="12">
    <source>
        <dbReference type="EMBL" id="ELK32484.1"/>
    </source>
</evidence>
<keyword evidence="9" id="KW-0660">Purine salvage</keyword>
<dbReference type="GO" id="GO:0000287">
    <property type="term" value="F:magnesium ion binding"/>
    <property type="evidence" value="ECO:0007669"/>
    <property type="project" value="TreeGrafter"/>
</dbReference>
<evidence type="ECO:0000256" key="9">
    <source>
        <dbReference type="ARBA" id="ARBA00022726"/>
    </source>
</evidence>
<comment type="cofactor">
    <cofactor evidence="1">
        <name>Mg(2+)</name>
        <dbReference type="ChEBI" id="CHEBI:18420"/>
    </cofactor>
</comment>
<dbReference type="Gene3D" id="3.40.50.2020">
    <property type="match status" value="1"/>
</dbReference>
<dbReference type="GO" id="GO:0006166">
    <property type="term" value="P:purine ribonucleoside salvage"/>
    <property type="evidence" value="ECO:0007669"/>
    <property type="project" value="UniProtKB-KW"/>
</dbReference>
<evidence type="ECO:0000256" key="4">
    <source>
        <dbReference type="ARBA" id="ARBA00011895"/>
    </source>
</evidence>
<accession>L5M1F9</accession>
<comment type="pathway">
    <text evidence="3">Purine metabolism; IMP biosynthesis via salvage pathway; IMP from hypoxanthine: step 1/1.</text>
</comment>
<dbReference type="GO" id="GO:0032263">
    <property type="term" value="P:GMP salvage"/>
    <property type="evidence" value="ECO:0007669"/>
    <property type="project" value="TreeGrafter"/>
</dbReference>
<dbReference type="InterPro" id="IPR029057">
    <property type="entry name" value="PRTase-like"/>
</dbReference>
<dbReference type="InterPro" id="IPR050408">
    <property type="entry name" value="HGPRT"/>
</dbReference>